<protein>
    <submittedName>
        <fullName evidence="2">Uncharacterized protein</fullName>
    </submittedName>
</protein>
<evidence type="ECO:0000313" key="2">
    <source>
        <dbReference type="EMBL" id="GIY23218.1"/>
    </source>
</evidence>
<dbReference type="AlphaFoldDB" id="A0AAV4RMQ4"/>
<organism evidence="2 3">
    <name type="scientific">Caerostris darwini</name>
    <dbReference type="NCBI Taxonomy" id="1538125"/>
    <lineage>
        <taxon>Eukaryota</taxon>
        <taxon>Metazoa</taxon>
        <taxon>Ecdysozoa</taxon>
        <taxon>Arthropoda</taxon>
        <taxon>Chelicerata</taxon>
        <taxon>Arachnida</taxon>
        <taxon>Araneae</taxon>
        <taxon>Araneomorphae</taxon>
        <taxon>Entelegynae</taxon>
        <taxon>Araneoidea</taxon>
        <taxon>Araneidae</taxon>
        <taxon>Caerostris</taxon>
    </lineage>
</organism>
<gene>
    <name evidence="2" type="ORF">CDAR_614951</name>
</gene>
<accession>A0AAV4RMQ4</accession>
<dbReference type="EMBL" id="BPLQ01006519">
    <property type="protein sequence ID" value="GIY23218.1"/>
    <property type="molecule type" value="Genomic_DNA"/>
</dbReference>
<feature type="region of interest" description="Disordered" evidence="1">
    <location>
        <begin position="67"/>
        <end position="86"/>
    </location>
</feature>
<name>A0AAV4RMQ4_9ARAC</name>
<sequence>MDQHHFYPLVDILTRFRHSKSTFSVNPRNFTSITPERSSELSLKFRSHLLHRMTGRGVARNSLIYDPGPAPSVTEGGDQASARVYS</sequence>
<comment type="caution">
    <text evidence="2">The sequence shown here is derived from an EMBL/GenBank/DDBJ whole genome shotgun (WGS) entry which is preliminary data.</text>
</comment>
<keyword evidence="3" id="KW-1185">Reference proteome</keyword>
<proteinExistence type="predicted"/>
<reference evidence="2 3" key="1">
    <citation type="submission" date="2021-06" db="EMBL/GenBank/DDBJ databases">
        <title>Caerostris darwini draft genome.</title>
        <authorList>
            <person name="Kono N."/>
            <person name="Arakawa K."/>
        </authorList>
    </citation>
    <scope>NUCLEOTIDE SEQUENCE [LARGE SCALE GENOMIC DNA]</scope>
</reference>
<evidence type="ECO:0000256" key="1">
    <source>
        <dbReference type="SAM" id="MobiDB-lite"/>
    </source>
</evidence>
<dbReference type="Proteomes" id="UP001054837">
    <property type="component" value="Unassembled WGS sequence"/>
</dbReference>
<evidence type="ECO:0000313" key="3">
    <source>
        <dbReference type="Proteomes" id="UP001054837"/>
    </source>
</evidence>